<dbReference type="Pfam" id="PF17862">
    <property type="entry name" value="AAA_lid_3"/>
    <property type="match status" value="1"/>
</dbReference>
<evidence type="ECO:0000256" key="6">
    <source>
        <dbReference type="ARBA" id="ARBA00038871"/>
    </source>
</evidence>
<dbReference type="InterPro" id="IPR003960">
    <property type="entry name" value="ATPase_AAA_CS"/>
</dbReference>
<reference evidence="10" key="1">
    <citation type="submission" date="2021-04" db="EMBL/GenBank/DDBJ databases">
        <authorList>
            <consortium name="Wellcome Sanger Institute Data Sharing"/>
        </authorList>
    </citation>
    <scope>NUCLEOTIDE SEQUENCE [LARGE SCALE GENOMIC DNA]</scope>
</reference>
<feature type="compositionally biased region" description="Low complexity" evidence="8">
    <location>
        <begin position="203"/>
        <end position="214"/>
    </location>
</feature>
<evidence type="ECO:0000256" key="5">
    <source>
        <dbReference type="ARBA" id="ARBA00036378"/>
    </source>
</evidence>
<dbReference type="InterPro" id="IPR050304">
    <property type="entry name" value="MT-severing_AAA_ATPase"/>
</dbReference>
<feature type="region of interest" description="Disordered" evidence="8">
    <location>
        <begin position="182"/>
        <end position="252"/>
    </location>
</feature>
<dbReference type="FunFam" id="3.40.50.300:FF:000093">
    <property type="entry name" value="Fidgetin-like 1"/>
    <property type="match status" value="1"/>
</dbReference>
<dbReference type="Pfam" id="PF00004">
    <property type="entry name" value="AAA"/>
    <property type="match status" value="1"/>
</dbReference>
<dbReference type="GO" id="GO:0008568">
    <property type="term" value="F:microtubule severing ATPase activity"/>
    <property type="evidence" value="ECO:0007669"/>
    <property type="project" value="UniProtKB-EC"/>
</dbReference>
<comment type="catalytic activity">
    <reaction evidence="5">
        <text>n ATP + n H2O + a microtubule = n ADP + n phosphate + (n+1) alpha/beta tubulin heterodimers.</text>
        <dbReference type="EC" id="5.6.1.1"/>
    </reaction>
</comment>
<proteinExistence type="inferred from homology"/>
<feature type="region of interest" description="Disordered" evidence="8">
    <location>
        <begin position="1"/>
        <end position="29"/>
    </location>
</feature>
<dbReference type="EC" id="5.6.1.1" evidence="6"/>
<evidence type="ECO:0000259" key="9">
    <source>
        <dbReference type="SMART" id="SM00382"/>
    </source>
</evidence>
<dbReference type="InterPro" id="IPR041569">
    <property type="entry name" value="AAA_lid_3"/>
</dbReference>
<dbReference type="PANTHER" id="PTHR23074">
    <property type="entry name" value="AAA DOMAIN-CONTAINING"/>
    <property type="match status" value="1"/>
</dbReference>
<dbReference type="PANTHER" id="PTHR23074:SF86">
    <property type="entry name" value="SPASTIN"/>
    <property type="match status" value="1"/>
</dbReference>
<dbReference type="Gene3D" id="1.10.8.60">
    <property type="match status" value="1"/>
</dbReference>
<dbReference type="InterPro" id="IPR003959">
    <property type="entry name" value="ATPase_AAA_core"/>
</dbReference>
<feature type="compositionally biased region" description="Polar residues" evidence="8">
    <location>
        <begin position="218"/>
        <end position="243"/>
    </location>
</feature>
<dbReference type="GO" id="GO:0005874">
    <property type="term" value="C:microtubule"/>
    <property type="evidence" value="ECO:0007669"/>
    <property type="project" value="UniProtKB-KW"/>
</dbReference>
<keyword evidence="1" id="KW-0493">Microtubule</keyword>
<keyword evidence="4" id="KW-0413">Isomerase</keyword>
<dbReference type="CDD" id="cd19524">
    <property type="entry name" value="RecA-like_spastin"/>
    <property type="match status" value="1"/>
</dbReference>
<keyword evidence="3 7" id="KW-0067">ATP-binding</keyword>
<feature type="domain" description="AAA+ ATPase" evidence="9">
    <location>
        <begin position="309"/>
        <end position="445"/>
    </location>
</feature>
<feature type="compositionally biased region" description="Basic and acidic residues" evidence="8">
    <location>
        <begin position="63"/>
        <end position="79"/>
    </location>
</feature>
<dbReference type="SUPFAM" id="SSF52540">
    <property type="entry name" value="P-loop containing nucleoside triphosphate hydrolases"/>
    <property type="match status" value="1"/>
</dbReference>
<dbReference type="GO" id="GO:0016887">
    <property type="term" value="F:ATP hydrolysis activity"/>
    <property type="evidence" value="ECO:0007669"/>
    <property type="project" value="InterPro"/>
</dbReference>
<dbReference type="SMART" id="SM00382">
    <property type="entry name" value="AAA"/>
    <property type="match status" value="1"/>
</dbReference>
<accession>A0A671VIU0</accession>
<dbReference type="Ensembl" id="ENSSAUT00010028301.1">
    <property type="protein sequence ID" value="ENSSAUP00010026808.1"/>
    <property type="gene ID" value="ENSSAUG00010011596.1"/>
</dbReference>
<evidence type="ECO:0000256" key="3">
    <source>
        <dbReference type="ARBA" id="ARBA00022840"/>
    </source>
</evidence>
<evidence type="ECO:0000256" key="7">
    <source>
        <dbReference type="RuleBase" id="RU003651"/>
    </source>
</evidence>
<keyword evidence="11" id="KW-1185">Reference proteome</keyword>
<protein>
    <recommendedName>
        <fullName evidence="6">microtubule-severing ATPase</fullName>
        <ecNumber evidence="6">5.6.1.1</ecNumber>
    </recommendedName>
</protein>
<dbReference type="GO" id="GO:0005524">
    <property type="term" value="F:ATP binding"/>
    <property type="evidence" value="ECO:0007669"/>
    <property type="project" value="UniProtKB-KW"/>
</dbReference>
<evidence type="ECO:0000256" key="8">
    <source>
        <dbReference type="SAM" id="MobiDB-lite"/>
    </source>
</evidence>
<dbReference type="InterPro" id="IPR003593">
    <property type="entry name" value="AAA+_ATPase"/>
</dbReference>
<comment type="similarity">
    <text evidence="7">Belongs to the AAA ATPase family.</text>
</comment>
<dbReference type="Proteomes" id="UP000472265">
    <property type="component" value="Chromosome 1"/>
</dbReference>
<evidence type="ECO:0000256" key="2">
    <source>
        <dbReference type="ARBA" id="ARBA00022741"/>
    </source>
</evidence>
<keyword evidence="2 7" id="KW-0547">Nucleotide-binding</keyword>
<dbReference type="GeneTree" id="ENSGT00940000156258"/>
<evidence type="ECO:0000256" key="4">
    <source>
        <dbReference type="ARBA" id="ARBA00023235"/>
    </source>
</evidence>
<organism evidence="10 11">
    <name type="scientific">Sparus aurata</name>
    <name type="common">Gilthead sea bream</name>
    <dbReference type="NCBI Taxonomy" id="8175"/>
    <lineage>
        <taxon>Eukaryota</taxon>
        <taxon>Metazoa</taxon>
        <taxon>Chordata</taxon>
        <taxon>Craniata</taxon>
        <taxon>Vertebrata</taxon>
        <taxon>Euteleostomi</taxon>
        <taxon>Actinopterygii</taxon>
        <taxon>Neopterygii</taxon>
        <taxon>Teleostei</taxon>
        <taxon>Neoteleostei</taxon>
        <taxon>Acanthomorphata</taxon>
        <taxon>Eupercaria</taxon>
        <taxon>Spariformes</taxon>
        <taxon>Sparidae</taxon>
        <taxon>Sparus</taxon>
    </lineage>
</organism>
<dbReference type="FunFam" id="1.10.8.60:FF:000036">
    <property type="entry name" value="Spastin"/>
    <property type="match status" value="1"/>
</dbReference>
<evidence type="ECO:0000256" key="1">
    <source>
        <dbReference type="ARBA" id="ARBA00022701"/>
    </source>
</evidence>
<sequence>MKVQNQAPGGPGPGSEPGSEPGPGSGPRLGVLLSVSNPLLAALSLLRSLLCWLWSRTAAAVRPEPRTADESGGGKRQPRDGSGNPERGDRVRNHHGRAFECISTALRIDEDERGMWVTCTKLHSKINQFTAVLLTGRDCGPRQTQSTSVRSLLVMEPNRRQNPEVLLSALSELLMTADCGAVSRKRDSVNPAPSSRPKHRKTSCSSPSSSSGGRRSSHLASQRQVTPPGSRHSVNVGSSTSTPLKKDDRKNVKNVDGKLADLIRSEIVDSGSSVSFHDVAGQDLAKQALQEIVILPALRPELFTGLRTPARGLLLFGPPGNGKTMLAKAVAAESNATFFNISAASLTSKYVGEGEKLVRALFSVARELQPSVIFIDEVDSLLCERREGEHDASRRLKTEFLIEFDGVQSGRDERVLVMGATNRPQELDEAVLRRFAKRVYVALPVEETRFKLLKNLLEKHGNPLTQRELRQLSRMTEGYSGSDLTSLAKDASLGPIRELRPDQVRNMKASEVRNISLRDFVESLKKIKRSVSVQTLQLYMDWNRSYGDTTPA</sequence>
<feature type="region of interest" description="Disordered" evidence="8">
    <location>
        <begin position="62"/>
        <end position="92"/>
    </location>
</feature>
<evidence type="ECO:0000313" key="11">
    <source>
        <dbReference type="Proteomes" id="UP000472265"/>
    </source>
</evidence>
<dbReference type="Gene3D" id="3.40.50.300">
    <property type="entry name" value="P-loop containing nucleotide triphosphate hydrolases"/>
    <property type="match status" value="1"/>
</dbReference>
<dbReference type="AlphaFoldDB" id="A0A671VIU0"/>
<name>A0A671VIU0_SPAAU</name>
<dbReference type="InterPro" id="IPR027417">
    <property type="entry name" value="P-loop_NTPase"/>
</dbReference>
<dbReference type="PROSITE" id="PS00674">
    <property type="entry name" value="AAA"/>
    <property type="match status" value="1"/>
</dbReference>
<gene>
    <name evidence="10" type="primary">LOC115585936</name>
</gene>
<reference evidence="10" key="2">
    <citation type="submission" date="2025-08" db="UniProtKB">
        <authorList>
            <consortium name="Ensembl"/>
        </authorList>
    </citation>
    <scope>IDENTIFICATION</scope>
</reference>
<evidence type="ECO:0000313" key="10">
    <source>
        <dbReference type="Ensembl" id="ENSSAUP00010026808.1"/>
    </source>
</evidence>
<reference evidence="10" key="3">
    <citation type="submission" date="2025-09" db="UniProtKB">
        <authorList>
            <consortium name="Ensembl"/>
        </authorList>
    </citation>
    <scope>IDENTIFICATION</scope>
</reference>